<dbReference type="Proteomes" id="UP000502508">
    <property type="component" value="Chromosome"/>
</dbReference>
<name>A0A6F8XN82_9ACTN</name>
<protein>
    <submittedName>
        <fullName evidence="1">Uncharacterized protein</fullName>
    </submittedName>
</protein>
<sequence length="106" mass="11180">MPAGAYGQRLTRTGANIHLKKMARAGSRDAGAVAVGAASARPRMDRVVVEALGCHIVFGVAEHNRARWYGPATVLMPTICRWAALALAYAILTDHIGASGRAKTLV</sequence>
<dbReference type="EMBL" id="AP022870">
    <property type="protein sequence ID" value="BCB75294.1"/>
    <property type="molecule type" value="Genomic_DNA"/>
</dbReference>
<reference evidence="1 2" key="1">
    <citation type="submission" date="2020-03" db="EMBL/GenBank/DDBJ databases">
        <title>Whole genome shotgun sequence of Phytohabitans flavus NBRC 107702.</title>
        <authorList>
            <person name="Komaki H."/>
            <person name="Tamura T."/>
        </authorList>
    </citation>
    <scope>NUCLEOTIDE SEQUENCE [LARGE SCALE GENOMIC DNA]</scope>
    <source>
        <strain evidence="1 2">NBRC 107702</strain>
    </source>
</reference>
<keyword evidence="2" id="KW-1185">Reference proteome</keyword>
<proteinExistence type="predicted"/>
<dbReference type="AlphaFoldDB" id="A0A6F8XN82"/>
<organism evidence="1 2">
    <name type="scientific">Phytohabitans flavus</name>
    <dbReference type="NCBI Taxonomy" id="1076124"/>
    <lineage>
        <taxon>Bacteria</taxon>
        <taxon>Bacillati</taxon>
        <taxon>Actinomycetota</taxon>
        <taxon>Actinomycetes</taxon>
        <taxon>Micromonosporales</taxon>
        <taxon>Micromonosporaceae</taxon>
    </lineage>
</organism>
<gene>
    <name evidence="1" type="ORF">Pflav_017040</name>
</gene>
<evidence type="ECO:0000313" key="2">
    <source>
        <dbReference type="Proteomes" id="UP000502508"/>
    </source>
</evidence>
<dbReference type="KEGG" id="pfla:Pflav_017040"/>
<evidence type="ECO:0000313" key="1">
    <source>
        <dbReference type="EMBL" id="BCB75294.1"/>
    </source>
</evidence>
<reference evidence="1 2" key="2">
    <citation type="submission" date="2020-03" db="EMBL/GenBank/DDBJ databases">
        <authorList>
            <person name="Ichikawa N."/>
            <person name="Kimura A."/>
            <person name="Kitahashi Y."/>
            <person name="Uohara A."/>
        </authorList>
    </citation>
    <scope>NUCLEOTIDE SEQUENCE [LARGE SCALE GENOMIC DNA]</scope>
    <source>
        <strain evidence="1 2">NBRC 107702</strain>
    </source>
</reference>
<accession>A0A6F8XN82</accession>